<keyword evidence="4" id="KW-1185">Reference proteome</keyword>
<dbReference type="OrthoDB" id="276721at2759"/>
<accession>A0A8T0GEB9</accession>
<reference evidence="3 4" key="1">
    <citation type="submission" date="2020-06" db="EMBL/GenBank/DDBJ databases">
        <title>WGS assembly of Ceratodon purpureus strain R40.</title>
        <authorList>
            <person name="Carey S.B."/>
            <person name="Jenkins J."/>
            <person name="Shu S."/>
            <person name="Lovell J.T."/>
            <person name="Sreedasyam A."/>
            <person name="Maumus F."/>
            <person name="Tiley G.P."/>
            <person name="Fernandez-Pozo N."/>
            <person name="Barry K."/>
            <person name="Chen C."/>
            <person name="Wang M."/>
            <person name="Lipzen A."/>
            <person name="Daum C."/>
            <person name="Saski C.A."/>
            <person name="Payton A.C."/>
            <person name="Mcbreen J.C."/>
            <person name="Conrad R.E."/>
            <person name="Kollar L.M."/>
            <person name="Olsson S."/>
            <person name="Huttunen S."/>
            <person name="Landis J.B."/>
            <person name="Wickett N.J."/>
            <person name="Johnson M.G."/>
            <person name="Rensing S.A."/>
            <person name="Grimwood J."/>
            <person name="Schmutz J."/>
            <person name="Mcdaniel S.F."/>
        </authorList>
    </citation>
    <scope>NUCLEOTIDE SEQUENCE [LARGE SCALE GENOMIC DNA]</scope>
    <source>
        <strain evidence="3 4">R40</strain>
    </source>
</reference>
<dbReference type="Proteomes" id="UP000822688">
    <property type="component" value="Chromosome 11"/>
</dbReference>
<dbReference type="Gene3D" id="3.40.50.720">
    <property type="entry name" value="NAD(P)-binding Rossmann-like Domain"/>
    <property type="match status" value="1"/>
</dbReference>
<dbReference type="SUPFAM" id="SSF51735">
    <property type="entry name" value="NAD(P)-binding Rossmann-fold domains"/>
    <property type="match status" value="1"/>
</dbReference>
<comment type="caution">
    <text evidence="3">The sequence shown here is derived from an EMBL/GenBank/DDBJ whole genome shotgun (WGS) entry which is preliminary data.</text>
</comment>
<dbReference type="InterPro" id="IPR036291">
    <property type="entry name" value="NAD(P)-bd_dom_sf"/>
</dbReference>
<evidence type="ECO:0000256" key="1">
    <source>
        <dbReference type="SAM" id="MobiDB-lite"/>
    </source>
</evidence>
<evidence type="ECO:0000313" key="4">
    <source>
        <dbReference type="Proteomes" id="UP000822688"/>
    </source>
</evidence>
<organism evidence="3 4">
    <name type="scientific">Ceratodon purpureus</name>
    <name type="common">Fire moss</name>
    <name type="synonym">Dicranum purpureum</name>
    <dbReference type="NCBI Taxonomy" id="3225"/>
    <lineage>
        <taxon>Eukaryota</taxon>
        <taxon>Viridiplantae</taxon>
        <taxon>Streptophyta</taxon>
        <taxon>Embryophyta</taxon>
        <taxon>Bryophyta</taxon>
        <taxon>Bryophytina</taxon>
        <taxon>Bryopsida</taxon>
        <taxon>Dicranidae</taxon>
        <taxon>Pseudoditrichales</taxon>
        <taxon>Ditrichaceae</taxon>
        <taxon>Ceratodon</taxon>
    </lineage>
</organism>
<dbReference type="GO" id="GO:0005739">
    <property type="term" value="C:mitochondrion"/>
    <property type="evidence" value="ECO:0007669"/>
    <property type="project" value="TreeGrafter"/>
</dbReference>
<evidence type="ECO:0000259" key="2">
    <source>
        <dbReference type="Pfam" id="PF13460"/>
    </source>
</evidence>
<dbReference type="Pfam" id="PF13460">
    <property type="entry name" value="NAD_binding_10"/>
    <property type="match status" value="1"/>
</dbReference>
<evidence type="ECO:0000313" key="3">
    <source>
        <dbReference type="EMBL" id="KAG0557035.1"/>
    </source>
</evidence>
<name>A0A8T0GEB9_CERPU</name>
<dbReference type="GO" id="GO:0044877">
    <property type="term" value="F:protein-containing complex binding"/>
    <property type="evidence" value="ECO:0007669"/>
    <property type="project" value="TreeGrafter"/>
</dbReference>
<dbReference type="EMBL" id="CM026432">
    <property type="protein sequence ID" value="KAG0557035.1"/>
    <property type="molecule type" value="Genomic_DNA"/>
</dbReference>
<gene>
    <name evidence="3" type="ORF">KC19_11G097600</name>
</gene>
<dbReference type="InterPro" id="IPR016040">
    <property type="entry name" value="NAD(P)-bd_dom"/>
</dbReference>
<dbReference type="PANTHER" id="PTHR12126">
    <property type="entry name" value="NADH-UBIQUINONE OXIDOREDUCTASE 39 KDA SUBUNIT-RELATED"/>
    <property type="match status" value="1"/>
</dbReference>
<dbReference type="AlphaFoldDB" id="A0A8T0GEB9"/>
<proteinExistence type="predicted"/>
<dbReference type="FunFam" id="3.40.50.720:FF:000349">
    <property type="entry name" value="Uncharacterized protein At1g32220, chloroplastic"/>
    <property type="match status" value="1"/>
</dbReference>
<sequence>MAGRGGKQALQHLHHLRDGAVGASRAHYSVSTASRGSTAEAEVMEPKSGERKKVLVLGGNGYVGTHICKEALSKGVPVVSLSRSGRPKVAEPWSNDVEWVKGDLFQPSNWRNTLDDVSAVISCVGGFGSNEQMQKINGVANVQAIRAAAEAGVKRFVYISAHDFGLPSFVLRGYYAGKRAAEDELLSKFPYSGVILRPGFIHGVRQVGRVKLPLNAIGSPLELVLKNVKPLSQLPLVGNLLVPPVKVVAVAKAAVRSATDNAVPPGIMDVWGIMRLSGD</sequence>
<feature type="region of interest" description="Disordered" evidence="1">
    <location>
        <begin position="27"/>
        <end position="46"/>
    </location>
</feature>
<dbReference type="InterPro" id="IPR051207">
    <property type="entry name" value="ComplexI_NDUFA9_subunit"/>
</dbReference>
<protein>
    <recommendedName>
        <fullName evidence="2">NAD(P)-binding domain-containing protein</fullName>
    </recommendedName>
</protein>
<feature type="domain" description="NAD(P)-binding" evidence="2">
    <location>
        <begin position="58"/>
        <end position="202"/>
    </location>
</feature>
<dbReference type="PANTHER" id="PTHR12126:SF16">
    <property type="entry name" value="MIOREX COMPLEX COMPONENT 2"/>
    <property type="match status" value="1"/>
</dbReference>